<dbReference type="SUPFAM" id="SSF55729">
    <property type="entry name" value="Acyl-CoA N-acyltransferases (Nat)"/>
    <property type="match status" value="1"/>
</dbReference>
<reference evidence="1 2" key="1">
    <citation type="submission" date="2017-08" db="EMBL/GenBank/DDBJ databases">
        <authorList>
            <person name="de Groot N.N."/>
        </authorList>
    </citation>
    <scope>NUCLEOTIDE SEQUENCE [LARGE SCALE GENOMIC DNA]</scope>
    <source>
        <strain evidence="1 2">HM2</strain>
    </source>
</reference>
<dbReference type="Gene3D" id="3.40.630.30">
    <property type="match status" value="1"/>
</dbReference>
<gene>
    <name evidence="1" type="ORF">SAMN05661053_0754</name>
</gene>
<protein>
    <submittedName>
        <fullName evidence="1">Acetyltransferase (GNAT) domain-containing protein</fullName>
    </submittedName>
</protein>
<dbReference type="InterPro" id="IPR016181">
    <property type="entry name" value="Acyl_CoA_acyltransferase"/>
</dbReference>
<proteinExistence type="predicted"/>
<sequence length="318" mass="36550">MYEILPYSHEQELRWDRFVMENSMNGTFLQTRRFLNYHPEGRFADASFFVEKSGIVVAVVPGCSIDGRFVSHQGSTFGGPVISKDFYSGNKILEIVKAIDDYIVQNFKSVKLKPTSRIFATVSTDLLDYALEHSGYSRHTELSCYTPLVKGVDPLEICKRECRHNFRQAEKLNLTYGEIPDSEMEKFYDFLVLSKARYNTKPVHSLAELRDLKQRFPEDVLFRGVWQNGEYLSGMMIFSFKQAKAFHFQYLAPDDSRRETNATTALFVNAMREAAQVGCEKFSWGISTENGGAYLNENLYRFKESFGATACVNARYEK</sequence>
<name>A0A380RVF1_FIBSU</name>
<dbReference type="Proteomes" id="UP000255423">
    <property type="component" value="Unassembled WGS sequence"/>
</dbReference>
<dbReference type="AlphaFoldDB" id="A0A380RVF1"/>
<organism evidence="1 2">
    <name type="scientific">Fibrobacter succinogenes</name>
    <name type="common">Bacteroides succinogenes</name>
    <dbReference type="NCBI Taxonomy" id="833"/>
    <lineage>
        <taxon>Bacteria</taxon>
        <taxon>Pseudomonadati</taxon>
        <taxon>Fibrobacterota</taxon>
        <taxon>Fibrobacteria</taxon>
        <taxon>Fibrobacterales</taxon>
        <taxon>Fibrobacteraceae</taxon>
        <taxon>Fibrobacter</taxon>
    </lineage>
</organism>
<accession>A0A380RVF1</accession>
<dbReference type="GO" id="GO:0016740">
    <property type="term" value="F:transferase activity"/>
    <property type="evidence" value="ECO:0007669"/>
    <property type="project" value="UniProtKB-KW"/>
</dbReference>
<dbReference type="EMBL" id="UHJL01000001">
    <property type="protein sequence ID" value="SUQ19518.1"/>
    <property type="molecule type" value="Genomic_DNA"/>
</dbReference>
<dbReference type="RefSeq" id="WP_109572562.1">
    <property type="nucleotide sequence ID" value="NZ_UHJL01000001.1"/>
</dbReference>
<keyword evidence="1" id="KW-0808">Transferase</keyword>
<evidence type="ECO:0000313" key="2">
    <source>
        <dbReference type="Proteomes" id="UP000255423"/>
    </source>
</evidence>
<evidence type="ECO:0000313" key="1">
    <source>
        <dbReference type="EMBL" id="SUQ19518.1"/>
    </source>
</evidence>